<reference evidence="2 4" key="1">
    <citation type="submission" date="2013-02" db="EMBL/GenBank/DDBJ databases">
        <title>The Genome Sequence of Acinetobacter sp. NIPH 3623.</title>
        <authorList>
            <consortium name="The Broad Institute Genome Sequencing Platform"/>
            <consortium name="The Broad Institute Genome Sequencing Center for Infectious Disease"/>
            <person name="Cerqueira G."/>
            <person name="Feldgarden M."/>
            <person name="Courvalin P."/>
            <person name="Perichon B."/>
            <person name="Grillot-Courvalin C."/>
            <person name="Clermont D."/>
            <person name="Rocha E."/>
            <person name="Yoon E.-J."/>
            <person name="Nemec A."/>
            <person name="Walker B."/>
            <person name="Young S.K."/>
            <person name="Zeng Q."/>
            <person name="Gargeya S."/>
            <person name="Fitzgerald M."/>
            <person name="Haas B."/>
            <person name="Abouelleil A."/>
            <person name="Alvarado L."/>
            <person name="Arachchi H.M."/>
            <person name="Berlin A.M."/>
            <person name="Chapman S.B."/>
            <person name="Dewar J."/>
            <person name="Goldberg J."/>
            <person name="Griggs A."/>
            <person name="Gujja S."/>
            <person name="Hansen M."/>
            <person name="Howarth C."/>
            <person name="Imamovic A."/>
            <person name="Larimer J."/>
            <person name="McCowan C."/>
            <person name="Murphy C."/>
            <person name="Neiman D."/>
            <person name="Pearson M."/>
            <person name="Priest M."/>
            <person name="Roberts A."/>
            <person name="Saif S."/>
            <person name="Shea T."/>
            <person name="Sisk P."/>
            <person name="Sykes S."/>
            <person name="Wortman J."/>
            <person name="Nusbaum C."/>
            <person name="Birren B."/>
        </authorList>
    </citation>
    <scope>NUCLEOTIDE SEQUENCE [LARGE SCALE GENOMIC DNA]</scope>
    <source>
        <strain evidence="2 4">NIPH 3623</strain>
    </source>
</reference>
<dbReference type="Proteomes" id="UP000652691">
    <property type="component" value="Unassembled WGS sequence"/>
</dbReference>
<proteinExistence type="predicted"/>
<keyword evidence="4" id="KW-1185">Reference proteome</keyword>
<reference evidence="3 5" key="2">
    <citation type="journal article" date="2014" name="Int. J. Syst. Evol. Microbiol.">
        <title>Complete genome sequence of Corynebacterium casei LMG S-19264T (=DSM 44701T), isolated from a smear-ripened cheese.</title>
        <authorList>
            <consortium name="US DOE Joint Genome Institute (JGI-PGF)"/>
            <person name="Walter F."/>
            <person name="Albersmeier A."/>
            <person name="Kalinowski J."/>
            <person name="Ruckert C."/>
        </authorList>
    </citation>
    <scope>NUCLEOTIDE SEQUENCE [LARGE SCALE GENOMIC DNA]</scope>
    <source>
        <strain evidence="3 5">CCM 8635</strain>
    </source>
</reference>
<accession>N9PU09</accession>
<gene>
    <name evidence="2" type="ORF">F888_02335</name>
    <name evidence="3" type="ORF">GCM10007354_09780</name>
</gene>
<keyword evidence="1" id="KW-0812">Transmembrane</keyword>
<dbReference type="HOGENOM" id="CLU_1754892_0_0_6"/>
<name>N9PU09_9GAMM</name>
<feature type="transmembrane region" description="Helical" evidence="1">
    <location>
        <begin position="57"/>
        <end position="76"/>
    </location>
</feature>
<feature type="transmembrane region" description="Helical" evidence="1">
    <location>
        <begin position="81"/>
        <end position="100"/>
    </location>
</feature>
<keyword evidence="1" id="KW-0472">Membrane</keyword>
<sequence length="148" mass="16900">MKNLKLKHYLALTLALSGISAICFESFTKGFVTYVPYGGGEFVYLREMQGSNEDESVLLWFFGIISIFLGSIMYLLKNTTYVLSMGFFAYVSLFLCTLMTDSDPLNQLIINTVKFDHNIYLILWCLSFALYTGIFLKLFIQKGKLSDQ</sequence>
<evidence type="ECO:0000313" key="5">
    <source>
        <dbReference type="Proteomes" id="UP000652691"/>
    </source>
</evidence>
<keyword evidence="1" id="KW-1133">Transmembrane helix</keyword>
<dbReference type="RefSeq" id="WP_005286005.1">
    <property type="nucleotide sequence ID" value="NZ_BMDA01000001.1"/>
</dbReference>
<dbReference type="Proteomes" id="UP000013200">
    <property type="component" value="Unassembled WGS sequence"/>
</dbReference>
<evidence type="ECO:0000313" key="2">
    <source>
        <dbReference type="EMBL" id="ENX36999.1"/>
    </source>
</evidence>
<protein>
    <submittedName>
        <fullName evidence="2">Uncharacterized protein</fullName>
    </submittedName>
</protein>
<evidence type="ECO:0000313" key="4">
    <source>
        <dbReference type="Proteomes" id="UP000013200"/>
    </source>
</evidence>
<evidence type="ECO:0000256" key="1">
    <source>
        <dbReference type="SAM" id="Phobius"/>
    </source>
</evidence>
<dbReference type="EMBL" id="APSA01000007">
    <property type="protein sequence ID" value="ENX36999.1"/>
    <property type="molecule type" value="Genomic_DNA"/>
</dbReference>
<reference evidence="3" key="3">
    <citation type="submission" date="2024-03" db="EMBL/GenBank/DDBJ databases">
        <authorList>
            <person name="Sun Q."/>
            <person name="Sedlacek I."/>
        </authorList>
    </citation>
    <scope>NUCLEOTIDE SEQUENCE</scope>
    <source>
        <strain evidence="3">CCM 8635</strain>
    </source>
</reference>
<evidence type="ECO:0000313" key="3">
    <source>
        <dbReference type="EMBL" id="GGH29969.1"/>
    </source>
</evidence>
<organism evidence="2 4">
    <name type="scientific">Acinetobacter courvalinii</name>
    <dbReference type="NCBI Taxonomy" id="280147"/>
    <lineage>
        <taxon>Bacteria</taxon>
        <taxon>Pseudomonadati</taxon>
        <taxon>Pseudomonadota</taxon>
        <taxon>Gammaproteobacteria</taxon>
        <taxon>Moraxellales</taxon>
        <taxon>Moraxellaceae</taxon>
        <taxon>Acinetobacter</taxon>
    </lineage>
</organism>
<comment type="caution">
    <text evidence="2">The sequence shown here is derived from an EMBL/GenBank/DDBJ whole genome shotgun (WGS) entry which is preliminary data.</text>
</comment>
<dbReference type="AlphaFoldDB" id="N9PU09"/>
<dbReference type="GeneID" id="80103552"/>
<feature type="transmembrane region" description="Helical" evidence="1">
    <location>
        <begin position="120"/>
        <end position="140"/>
    </location>
</feature>
<dbReference type="EMBL" id="BMDA01000001">
    <property type="protein sequence ID" value="GGH29969.1"/>
    <property type="molecule type" value="Genomic_DNA"/>
</dbReference>